<dbReference type="RefSeq" id="YP_009301265.1">
    <property type="nucleotide sequence ID" value="NC_031231.1"/>
</dbReference>
<feature type="compositionally biased region" description="Basic and acidic residues" evidence="1">
    <location>
        <begin position="39"/>
        <end position="53"/>
    </location>
</feature>
<dbReference type="KEGG" id="vg:29124720"/>
<evidence type="ECO:0000313" key="2">
    <source>
        <dbReference type="EMBL" id="AMM44178.1"/>
    </source>
</evidence>
<reference evidence="2 3" key="1">
    <citation type="submission" date="2016-02" db="EMBL/GenBank/DDBJ databases">
        <authorList>
            <person name="Lynch K.C."/>
            <person name="Doan M."/>
            <person name="Paisley J.T."/>
            <person name="Allen K.G."/>
            <person name="Gaffney B.L."/>
            <person name="Rinehart C.A."/>
            <person name="King R.A."/>
            <person name="Staples A."/>
            <person name="Bowman C.A."/>
            <person name="Russell D.A."/>
            <person name="Pope W.H."/>
            <person name="Jacobs-Sera D."/>
            <person name="Hendrix R.W."/>
            <person name="Hatfull G.F."/>
        </authorList>
    </citation>
    <scope>NUCLEOTIDE SEQUENCE [LARGE SCALE GENOMIC DNA]</scope>
</reference>
<protein>
    <submittedName>
        <fullName evidence="2">Uncharacterized protein</fullName>
    </submittedName>
</protein>
<evidence type="ECO:0000256" key="1">
    <source>
        <dbReference type="SAM" id="MobiDB-lite"/>
    </source>
</evidence>
<accession>A0A140G693</accession>
<sequence>MHAIPLPKMTPDEARAQLVAAVGNYSAMRIHDFAQQGRYESDEQKKDREEWEARNGTPEEAAIRFLDNAVLEYLPLIIAGRDKK</sequence>
<dbReference type="GeneID" id="29124720"/>
<keyword evidence="3" id="KW-1185">Reference proteome</keyword>
<dbReference type="Proteomes" id="UP000201386">
    <property type="component" value="Segment"/>
</dbReference>
<feature type="region of interest" description="Disordered" evidence="1">
    <location>
        <begin position="37"/>
        <end position="56"/>
    </location>
</feature>
<name>A0A140G693_9CAUD</name>
<dbReference type="EMBL" id="KU647626">
    <property type="protein sequence ID" value="AMM44178.1"/>
    <property type="molecule type" value="Genomic_DNA"/>
</dbReference>
<proteinExistence type="predicted"/>
<gene>
    <name evidence="2" type="primary">8</name>
    <name evidence="2" type="ORF">KELLEZIO_8</name>
</gene>
<organism evidence="2 3">
    <name type="scientific">Arthrobacter phage KellEzio</name>
    <dbReference type="NCBI Taxonomy" id="1796995"/>
    <lineage>
        <taxon>Viruses</taxon>
        <taxon>Duplodnaviria</taxon>
        <taxon>Heunggongvirae</taxon>
        <taxon>Uroviricota</taxon>
        <taxon>Caudoviricetes</taxon>
        <taxon>Kelleziovirus</taxon>
        <taxon>Kelleziovirus kellezzio</taxon>
    </lineage>
</organism>
<evidence type="ECO:0000313" key="3">
    <source>
        <dbReference type="Proteomes" id="UP000201386"/>
    </source>
</evidence>